<feature type="non-terminal residue" evidence="2">
    <location>
        <position position="58"/>
    </location>
</feature>
<accession>A0A5E4AN18</accession>
<dbReference type="AlphaFoldDB" id="A0A5E4AN18"/>
<gene>
    <name evidence="2" type="ORF">MONAX_5E007589</name>
</gene>
<evidence type="ECO:0000313" key="2">
    <source>
        <dbReference type="EMBL" id="VTJ58704.1"/>
    </source>
</evidence>
<proteinExistence type="predicted"/>
<protein>
    <submittedName>
        <fullName evidence="2">Uncharacterized protein</fullName>
    </submittedName>
</protein>
<keyword evidence="3" id="KW-1185">Reference proteome</keyword>
<evidence type="ECO:0000256" key="1">
    <source>
        <dbReference type="SAM" id="MobiDB-lite"/>
    </source>
</evidence>
<comment type="caution">
    <text evidence="2">The sequence shown here is derived from an EMBL/GenBank/DDBJ whole genome shotgun (WGS) entry which is preliminary data.</text>
</comment>
<dbReference type="Proteomes" id="UP000335636">
    <property type="component" value="Unassembled WGS sequence"/>
</dbReference>
<organism evidence="2 3">
    <name type="scientific">Marmota monax</name>
    <name type="common">Woodchuck</name>
    <dbReference type="NCBI Taxonomy" id="9995"/>
    <lineage>
        <taxon>Eukaryota</taxon>
        <taxon>Metazoa</taxon>
        <taxon>Chordata</taxon>
        <taxon>Craniata</taxon>
        <taxon>Vertebrata</taxon>
        <taxon>Euteleostomi</taxon>
        <taxon>Mammalia</taxon>
        <taxon>Eutheria</taxon>
        <taxon>Euarchontoglires</taxon>
        <taxon>Glires</taxon>
        <taxon>Rodentia</taxon>
        <taxon>Sciuromorpha</taxon>
        <taxon>Sciuridae</taxon>
        <taxon>Xerinae</taxon>
        <taxon>Marmotini</taxon>
        <taxon>Marmota</taxon>
    </lineage>
</organism>
<dbReference type="EMBL" id="CABDUW010000106">
    <property type="protein sequence ID" value="VTJ58704.1"/>
    <property type="molecule type" value="Genomic_DNA"/>
</dbReference>
<name>A0A5E4AN18_MARMO</name>
<evidence type="ECO:0000313" key="3">
    <source>
        <dbReference type="Proteomes" id="UP000335636"/>
    </source>
</evidence>
<reference evidence="2" key="1">
    <citation type="submission" date="2019-04" db="EMBL/GenBank/DDBJ databases">
        <authorList>
            <person name="Alioto T."/>
            <person name="Alioto T."/>
        </authorList>
    </citation>
    <scope>NUCLEOTIDE SEQUENCE [LARGE SCALE GENOMIC DNA]</scope>
</reference>
<feature type="region of interest" description="Disordered" evidence="1">
    <location>
        <begin position="1"/>
        <end position="42"/>
    </location>
</feature>
<sequence length="58" mass="6417">MDTRRSKRLCTSVKEGHSSPTGQFLPEPRRGWRGPPIPSPAHCEGLAVYDSGHENTQT</sequence>